<keyword evidence="2" id="KW-1185">Reference proteome</keyword>
<sequence>MDHNCTPPRECTAISLADIRIDIMSGIQMGRSRRSAIEGWKDCTLIALTCTKLATRVVELIQVLGHQLR</sequence>
<accession>W4KCH9</accession>
<organism evidence="1 2">
    <name type="scientific">Heterobasidion irregulare (strain TC 32-1)</name>
    <dbReference type="NCBI Taxonomy" id="747525"/>
    <lineage>
        <taxon>Eukaryota</taxon>
        <taxon>Fungi</taxon>
        <taxon>Dikarya</taxon>
        <taxon>Basidiomycota</taxon>
        <taxon>Agaricomycotina</taxon>
        <taxon>Agaricomycetes</taxon>
        <taxon>Russulales</taxon>
        <taxon>Bondarzewiaceae</taxon>
        <taxon>Heterobasidion</taxon>
        <taxon>Heterobasidion annosum species complex</taxon>
    </lineage>
</organism>
<dbReference type="AlphaFoldDB" id="W4KCH9"/>
<dbReference type="GeneID" id="20675168"/>
<protein>
    <submittedName>
        <fullName evidence="1">Uncharacterized protein</fullName>
    </submittedName>
</protein>
<proteinExistence type="predicted"/>
<dbReference type="EMBL" id="KI925457">
    <property type="protein sequence ID" value="ETW83045.1"/>
    <property type="molecule type" value="Genomic_DNA"/>
</dbReference>
<gene>
    <name evidence="1" type="ORF">HETIRDRAFT_439599</name>
</gene>
<reference evidence="1 2" key="1">
    <citation type="journal article" date="2012" name="New Phytol.">
        <title>Insight into trade-off between wood decay and parasitism from the genome of a fungal forest pathogen.</title>
        <authorList>
            <person name="Olson A."/>
            <person name="Aerts A."/>
            <person name="Asiegbu F."/>
            <person name="Belbahri L."/>
            <person name="Bouzid O."/>
            <person name="Broberg A."/>
            <person name="Canback B."/>
            <person name="Coutinho P.M."/>
            <person name="Cullen D."/>
            <person name="Dalman K."/>
            <person name="Deflorio G."/>
            <person name="van Diepen L.T."/>
            <person name="Dunand C."/>
            <person name="Duplessis S."/>
            <person name="Durling M."/>
            <person name="Gonthier P."/>
            <person name="Grimwood J."/>
            <person name="Fossdal C.G."/>
            <person name="Hansson D."/>
            <person name="Henrissat B."/>
            <person name="Hietala A."/>
            <person name="Himmelstrand K."/>
            <person name="Hoffmeister D."/>
            <person name="Hogberg N."/>
            <person name="James T.Y."/>
            <person name="Karlsson M."/>
            <person name="Kohler A."/>
            <person name="Kues U."/>
            <person name="Lee Y.H."/>
            <person name="Lin Y.C."/>
            <person name="Lind M."/>
            <person name="Lindquist E."/>
            <person name="Lombard V."/>
            <person name="Lucas S."/>
            <person name="Lunden K."/>
            <person name="Morin E."/>
            <person name="Murat C."/>
            <person name="Park J."/>
            <person name="Raffaello T."/>
            <person name="Rouze P."/>
            <person name="Salamov A."/>
            <person name="Schmutz J."/>
            <person name="Solheim H."/>
            <person name="Stahlberg J."/>
            <person name="Velez H."/>
            <person name="de Vries R.P."/>
            <person name="Wiebenga A."/>
            <person name="Woodward S."/>
            <person name="Yakovlev I."/>
            <person name="Garbelotto M."/>
            <person name="Martin F."/>
            <person name="Grigoriev I.V."/>
            <person name="Stenlid J."/>
        </authorList>
    </citation>
    <scope>NUCLEOTIDE SEQUENCE [LARGE SCALE GENOMIC DNA]</scope>
    <source>
        <strain evidence="1 2">TC 32-1</strain>
    </source>
</reference>
<dbReference type="Proteomes" id="UP000030671">
    <property type="component" value="Unassembled WGS sequence"/>
</dbReference>
<dbReference type="HOGENOM" id="CLU_2776227_0_0_1"/>
<evidence type="ECO:0000313" key="1">
    <source>
        <dbReference type="EMBL" id="ETW83045.1"/>
    </source>
</evidence>
<name>W4KCH9_HETIT</name>
<dbReference type="InParanoid" id="W4KCH9"/>
<dbReference type="RefSeq" id="XP_009545330.1">
    <property type="nucleotide sequence ID" value="XM_009547035.1"/>
</dbReference>
<dbReference type="KEGG" id="hir:HETIRDRAFT_439599"/>
<evidence type="ECO:0000313" key="2">
    <source>
        <dbReference type="Proteomes" id="UP000030671"/>
    </source>
</evidence>